<comment type="caution">
    <text evidence="2">The sequence shown here is derived from an EMBL/GenBank/DDBJ whole genome shotgun (WGS) entry which is preliminary data.</text>
</comment>
<gene>
    <name evidence="2" type="ORF">PHMEG_0006705</name>
</gene>
<feature type="compositionally biased region" description="Basic residues" evidence="1">
    <location>
        <begin position="98"/>
        <end position="112"/>
    </location>
</feature>
<evidence type="ECO:0000313" key="3">
    <source>
        <dbReference type="Proteomes" id="UP000198211"/>
    </source>
</evidence>
<feature type="region of interest" description="Disordered" evidence="1">
    <location>
        <begin position="87"/>
        <end position="112"/>
    </location>
</feature>
<dbReference type="EMBL" id="NBNE01000489">
    <property type="protein sequence ID" value="OWZ19094.1"/>
    <property type="molecule type" value="Genomic_DNA"/>
</dbReference>
<organism evidence="2 3">
    <name type="scientific">Phytophthora megakarya</name>
    <dbReference type="NCBI Taxonomy" id="4795"/>
    <lineage>
        <taxon>Eukaryota</taxon>
        <taxon>Sar</taxon>
        <taxon>Stramenopiles</taxon>
        <taxon>Oomycota</taxon>
        <taxon>Peronosporomycetes</taxon>
        <taxon>Peronosporales</taxon>
        <taxon>Peronosporaceae</taxon>
        <taxon>Phytophthora</taxon>
    </lineage>
</organism>
<sequence>MFVGATKLSVAHQLRATMEMKYEEGKNLLVFIEELKQGLSKVENMGLPLQASLKPYILLMKARSLSLTSWWSYWRRLEQLQDRKVEDKEQGESALVVKGKKRGNDRSLNNKR</sequence>
<dbReference type="AlphaFoldDB" id="A0A225WNJ2"/>
<protein>
    <submittedName>
        <fullName evidence="2">Uncharacterized protein</fullName>
    </submittedName>
</protein>
<keyword evidence="3" id="KW-1185">Reference proteome</keyword>
<evidence type="ECO:0000256" key="1">
    <source>
        <dbReference type="SAM" id="MobiDB-lite"/>
    </source>
</evidence>
<proteinExistence type="predicted"/>
<evidence type="ECO:0000313" key="2">
    <source>
        <dbReference type="EMBL" id="OWZ19094.1"/>
    </source>
</evidence>
<accession>A0A225WNJ2</accession>
<reference evidence="3" key="1">
    <citation type="submission" date="2017-03" db="EMBL/GenBank/DDBJ databases">
        <title>Phytopthora megakarya and P. palmivora, two closely related causual agents of cacao black pod achieved similar genome size and gene model numbers by different mechanisms.</title>
        <authorList>
            <person name="Ali S."/>
            <person name="Shao J."/>
            <person name="Larry D.J."/>
            <person name="Kronmiller B."/>
            <person name="Shen D."/>
            <person name="Strem M.D."/>
            <person name="Melnick R.L."/>
            <person name="Guiltinan M.J."/>
            <person name="Tyler B.M."/>
            <person name="Meinhardt L.W."/>
            <person name="Bailey B.A."/>
        </authorList>
    </citation>
    <scope>NUCLEOTIDE SEQUENCE [LARGE SCALE GENOMIC DNA]</scope>
    <source>
        <strain evidence="3">zdho120</strain>
    </source>
</reference>
<dbReference type="Proteomes" id="UP000198211">
    <property type="component" value="Unassembled WGS sequence"/>
</dbReference>
<name>A0A225WNJ2_9STRA</name>
<dbReference type="OrthoDB" id="94360at2759"/>